<accession>A0ACC1I5C9</accession>
<organism evidence="1 2">
    <name type="scientific">Kickxella alabastrina</name>
    <dbReference type="NCBI Taxonomy" id="61397"/>
    <lineage>
        <taxon>Eukaryota</taxon>
        <taxon>Fungi</taxon>
        <taxon>Fungi incertae sedis</taxon>
        <taxon>Zoopagomycota</taxon>
        <taxon>Kickxellomycotina</taxon>
        <taxon>Kickxellomycetes</taxon>
        <taxon>Kickxellales</taxon>
        <taxon>Kickxellaceae</taxon>
        <taxon>Kickxella</taxon>
    </lineage>
</organism>
<evidence type="ECO:0000313" key="2">
    <source>
        <dbReference type="Proteomes" id="UP001150581"/>
    </source>
</evidence>
<proteinExistence type="predicted"/>
<protein>
    <submittedName>
        <fullName evidence="1">Uncharacterized protein</fullName>
    </submittedName>
</protein>
<reference evidence="1" key="1">
    <citation type="submission" date="2022-07" db="EMBL/GenBank/DDBJ databases">
        <title>Phylogenomic reconstructions and comparative analyses of Kickxellomycotina fungi.</title>
        <authorList>
            <person name="Reynolds N.K."/>
            <person name="Stajich J.E."/>
            <person name="Barry K."/>
            <person name="Grigoriev I.V."/>
            <person name="Crous P."/>
            <person name="Smith M.E."/>
        </authorList>
    </citation>
    <scope>NUCLEOTIDE SEQUENCE</scope>
    <source>
        <strain evidence="1">Benny 63K</strain>
    </source>
</reference>
<name>A0ACC1I5C9_9FUNG</name>
<dbReference type="Proteomes" id="UP001150581">
    <property type="component" value="Unassembled WGS sequence"/>
</dbReference>
<keyword evidence="2" id="KW-1185">Reference proteome</keyword>
<feature type="non-terminal residue" evidence="1">
    <location>
        <position position="583"/>
    </location>
</feature>
<comment type="caution">
    <text evidence="1">The sequence shown here is derived from an EMBL/GenBank/DDBJ whole genome shotgun (WGS) entry which is preliminary data.</text>
</comment>
<dbReference type="EMBL" id="JANBPG010001892">
    <property type="protein sequence ID" value="KAJ1887864.1"/>
    <property type="molecule type" value="Genomic_DNA"/>
</dbReference>
<sequence length="583" mass="61545">MFVAGKKRKAAPAPPAPPAPPPPAPPPSSAPEAAAAAVGRWHAFAAERLGARQYRDALDYLNRAVALAHREGIRDARLFATRSLVLRKLGEVSRAQADASAAVRLGAGAGAGAAEPAAGGTAACDFVARLPAELSILVLRLLDTRALFACRAVSRRWRALVDSAPVLWSRPSFAAAPDAVAELAQQLPAYAAKLHRGRRQPAAARVPPRVLRGIFERSRGALQALVVPAGPALDARALDALLAHRRPRLERVDVARGAVLSRASAARLLAWGLAAGSGVAAIRMPHCAQLDDALIGAIARRVPRLRVLDISGCANVRVRQLFRAWGATLADARDATALEELRLDDHPGIPEFFAYSARHRHFSALRVLHAAIRDQAVYARVAGLGPLLDYLQRTDDAQPAEPPFPRLRELNIDGVWDAAARASRFESRHTASLVARCRLAPPGLERLSALDAADVAAAPLLASLQRCLPSLRLLHVTRAAGLDSHVLQALAGAAQPPAVLRLASLDLSGCVAASAQALLALVALCPGLVHVNLSQTAADNAVLARLAEFVDMRDSRGLEVVVLEATDITGAAARDFAAACARR</sequence>
<evidence type="ECO:0000313" key="1">
    <source>
        <dbReference type="EMBL" id="KAJ1887864.1"/>
    </source>
</evidence>
<gene>
    <name evidence="1" type="ORF">LPJ66_008887</name>
</gene>